<keyword evidence="2" id="KW-0238">DNA-binding</keyword>
<evidence type="ECO:0000259" key="1">
    <source>
        <dbReference type="PROSITE" id="PS50943"/>
    </source>
</evidence>
<accession>A0A0E2DCI7</accession>
<dbReference type="RefSeq" id="WP_000789311.1">
    <property type="nucleotide sequence ID" value="NZ_AHNR02000004.1"/>
</dbReference>
<dbReference type="EMBL" id="AHNR02000004">
    <property type="protein sequence ID" value="EKR57176.1"/>
    <property type="molecule type" value="Genomic_DNA"/>
</dbReference>
<dbReference type="InterPro" id="IPR010982">
    <property type="entry name" value="Lambda_DNA-bd_dom_sf"/>
</dbReference>
<evidence type="ECO:0000313" key="2">
    <source>
        <dbReference type="EMBL" id="EKR57176.1"/>
    </source>
</evidence>
<evidence type="ECO:0000313" key="3">
    <source>
        <dbReference type="Proteomes" id="UP000001340"/>
    </source>
</evidence>
<feature type="domain" description="HTH cro/C1-type" evidence="1">
    <location>
        <begin position="29"/>
        <end position="75"/>
    </location>
</feature>
<reference evidence="2 3" key="1">
    <citation type="submission" date="2012-10" db="EMBL/GenBank/DDBJ databases">
        <authorList>
            <person name="Harkins D.M."/>
            <person name="Durkin A.S."/>
            <person name="Brinkac L.M."/>
            <person name="Haft D.H."/>
            <person name="Selengut J.D."/>
            <person name="Sanka R."/>
            <person name="DePew J."/>
            <person name="Purushe J."/>
            <person name="Chanthongthip A."/>
            <person name="Lattana O."/>
            <person name="Phetsouvanh R."/>
            <person name="Newton P.N."/>
            <person name="Vinetz J.M."/>
            <person name="Sutton G.G."/>
            <person name="Nierman W.C."/>
            <person name="Fouts D.E."/>
        </authorList>
    </citation>
    <scope>NUCLEOTIDE SEQUENCE [LARGE SCALE GENOMIC DNA]</scope>
    <source>
        <strain evidence="2 3">UI 12758</strain>
    </source>
</reference>
<proteinExistence type="predicted"/>
<sequence>MKNIHDVITNRKNCLRSEAEEKEYLIDYIRKFVDAKRGNQKLLAEASGIRQSTISNLIRNAGPSPGMEVIIALAEEIQKI</sequence>
<dbReference type="AlphaFoldDB" id="A0A0E2DCI7"/>
<dbReference type="PROSITE" id="PS50943">
    <property type="entry name" value="HTH_CROC1"/>
    <property type="match status" value="1"/>
</dbReference>
<name>A0A0E2DCI7_LEPIR</name>
<dbReference type="Pfam" id="PF01381">
    <property type="entry name" value="HTH_3"/>
    <property type="match status" value="1"/>
</dbReference>
<dbReference type="Gene3D" id="1.10.260.40">
    <property type="entry name" value="lambda repressor-like DNA-binding domains"/>
    <property type="match status" value="1"/>
</dbReference>
<dbReference type="Proteomes" id="UP000001340">
    <property type="component" value="Unassembled WGS sequence"/>
</dbReference>
<comment type="caution">
    <text evidence="2">The sequence shown here is derived from an EMBL/GenBank/DDBJ whole genome shotgun (WGS) entry which is preliminary data.</text>
</comment>
<protein>
    <submittedName>
        <fullName evidence="2">DNA-binding helix-turn-helix protein</fullName>
    </submittedName>
</protein>
<dbReference type="SUPFAM" id="SSF47413">
    <property type="entry name" value="lambda repressor-like DNA-binding domains"/>
    <property type="match status" value="1"/>
</dbReference>
<dbReference type="GO" id="GO:0003677">
    <property type="term" value="F:DNA binding"/>
    <property type="evidence" value="ECO:0007669"/>
    <property type="project" value="UniProtKB-KW"/>
</dbReference>
<gene>
    <name evidence="2" type="ORF">LEP1GSC105_0140</name>
</gene>
<dbReference type="InterPro" id="IPR001387">
    <property type="entry name" value="Cro/C1-type_HTH"/>
</dbReference>
<organism evidence="2 3">
    <name type="scientific">Leptospira interrogans str. UI 12758</name>
    <dbReference type="NCBI Taxonomy" id="1049938"/>
    <lineage>
        <taxon>Bacteria</taxon>
        <taxon>Pseudomonadati</taxon>
        <taxon>Spirochaetota</taxon>
        <taxon>Spirochaetia</taxon>
        <taxon>Leptospirales</taxon>
        <taxon>Leptospiraceae</taxon>
        <taxon>Leptospira</taxon>
    </lineage>
</organism>